<feature type="non-terminal residue" evidence="1">
    <location>
        <position position="33"/>
    </location>
</feature>
<gene>
    <name evidence="1" type="ORF">LCGC14_2086410</name>
</gene>
<protein>
    <submittedName>
        <fullName evidence="1">Uncharacterized protein</fullName>
    </submittedName>
</protein>
<comment type="caution">
    <text evidence="1">The sequence shown here is derived from an EMBL/GenBank/DDBJ whole genome shotgun (WGS) entry which is preliminary data.</text>
</comment>
<evidence type="ECO:0000313" key="1">
    <source>
        <dbReference type="EMBL" id="KKL72291.1"/>
    </source>
</evidence>
<name>A0A0F9F1H0_9ZZZZ</name>
<accession>A0A0F9F1H0</accession>
<reference evidence="1" key="1">
    <citation type="journal article" date="2015" name="Nature">
        <title>Complex archaea that bridge the gap between prokaryotes and eukaryotes.</title>
        <authorList>
            <person name="Spang A."/>
            <person name="Saw J.H."/>
            <person name="Jorgensen S.L."/>
            <person name="Zaremba-Niedzwiedzka K."/>
            <person name="Martijn J."/>
            <person name="Lind A.E."/>
            <person name="van Eijk R."/>
            <person name="Schleper C."/>
            <person name="Guy L."/>
            <person name="Ettema T.J."/>
        </authorList>
    </citation>
    <scope>NUCLEOTIDE SEQUENCE</scope>
</reference>
<dbReference type="EMBL" id="LAZR01025319">
    <property type="protein sequence ID" value="KKL72291.1"/>
    <property type="molecule type" value="Genomic_DNA"/>
</dbReference>
<organism evidence="1">
    <name type="scientific">marine sediment metagenome</name>
    <dbReference type="NCBI Taxonomy" id="412755"/>
    <lineage>
        <taxon>unclassified sequences</taxon>
        <taxon>metagenomes</taxon>
        <taxon>ecological metagenomes</taxon>
    </lineage>
</organism>
<sequence>MLPRRKKIAIMCKKGFEKKLNMNPAKTCDIIFA</sequence>
<dbReference type="AlphaFoldDB" id="A0A0F9F1H0"/>
<proteinExistence type="predicted"/>